<dbReference type="AlphaFoldDB" id="A0AAJ0CKL7"/>
<dbReference type="Gene3D" id="3.40.50.150">
    <property type="entry name" value="Vaccinia Virus protein VP39"/>
    <property type="match status" value="1"/>
</dbReference>
<comment type="caution">
    <text evidence="1">The sequence shown here is derived from an EMBL/GenBank/DDBJ whole genome shotgun (WGS) entry which is preliminary data.</text>
</comment>
<dbReference type="Proteomes" id="UP001251528">
    <property type="component" value="Unassembled WGS sequence"/>
</dbReference>
<organism evidence="1 2">
    <name type="scientific">Conoideocrella luteorostrata</name>
    <dbReference type="NCBI Taxonomy" id="1105319"/>
    <lineage>
        <taxon>Eukaryota</taxon>
        <taxon>Fungi</taxon>
        <taxon>Dikarya</taxon>
        <taxon>Ascomycota</taxon>
        <taxon>Pezizomycotina</taxon>
        <taxon>Sordariomycetes</taxon>
        <taxon>Hypocreomycetidae</taxon>
        <taxon>Hypocreales</taxon>
        <taxon>Clavicipitaceae</taxon>
        <taxon>Conoideocrella</taxon>
    </lineage>
</organism>
<evidence type="ECO:0000313" key="2">
    <source>
        <dbReference type="Proteomes" id="UP001251528"/>
    </source>
</evidence>
<accession>A0AAJ0CKL7</accession>
<dbReference type="InterPro" id="IPR029063">
    <property type="entry name" value="SAM-dependent_MTases_sf"/>
</dbReference>
<evidence type="ECO:0000313" key="1">
    <source>
        <dbReference type="EMBL" id="KAK2593374.1"/>
    </source>
</evidence>
<proteinExistence type="predicted"/>
<dbReference type="EMBL" id="JASWJB010000214">
    <property type="protein sequence ID" value="KAK2593374.1"/>
    <property type="molecule type" value="Genomic_DNA"/>
</dbReference>
<name>A0AAJ0CKL7_9HYPO</name>
<sequence length="274" mass="30213">MSSNPPSEYFTELSKNYALQTGTSTAQVLQSVYPLISSLNPITSESRIHDNAAGPGTATYLILSHFPSPSQPHPQILVTDNNPGMLASAKSTFASYSDVTARELDSVDLSSLSDERFTHSFTNFSIFLFGDAKLAMSHVHRTLMTGGLAVVSTWKRFGFGQCIHRAQRAVRPDLPVMPLPGAQFFEEGVLAGVMEEAGFERASSQILVKEFVAKADALKGLREFMVADFGKMATRDWEESDRKKWQEAVDGVINEEVEAYGGMRFEAWVFLAKK</sequence>
<gene>
    <name evidence="1" type="ORF">QQS21_008905</name>
</gene>
<protein>
    <recommendedName>
        <fullName evidence="3">S-adenosyl-L-methionine-dependent methyltransferase</fullName>
    </recommendedName>
</protein>
<dbReference type="SUPFAM" id="SSF53335">
    <property type="entry name" value="S-adenosyl-L-methionine-dependent methyltransferases"/>
    <property type="match status" value="1"/>
</dbReference>
<evidence type="ECO:0008006" key="3">
    <source>
        <dbReference type="Google" id="ProtNLM"/>
    </source>
</evidence>
<keyword evidence="2" id="KW-1185">Reference proteome</keyword>
<reference evidence="1" key="1">
    <citation type="submission" date="2023-06" db="EMBL/GenBank/DDBJ databases">
        <title>Conoideocrella luteorostrata (Hypocreales: Clavicipitaceae), a potential biocontrol fungus for elongate hemlock scale in United States Christmas tree production areas.</title>
        <authorList>
            <person name="Barrett H."/>
            <person name="Lovett B."/>
            <person name="Macias A.M."/>
            <person name="Stajich J.E."/>
            <person name="Kasson M.T."/>
        </authorList>
    </citation>
    <scope>NUCLEOTIDE SEQUENCE</scope>
    <source>
        <strain evidence="1">ARSEF 14590</strain>
    </source>
</reference>